<proteinExistence type="inferred from homology"/>
<dbReference type="Gene3D" id="1.10.8.100">
    <property type="entry name" value="Ribosomal RNA adenine dimethylase-like, domain 2"/>
    <property type="match status" value="1"/>
</dbReference>
<name>A0A7C5YAN0_CALS0</name>
<organism evidence="7">
    <name type="scientific">Caldiarchaeum subterraneum</name>
    <dbReference type="NCBI Taxonomy" id="311458"/>
    <lineage>
        <taxon>Archaea</taxon>
        <taxon>Nitrososphaerota</taxon>
        <taxon>Candidatus Caldarchaeales</taxon>
        <taxon>Candidatus Caldarchaeaceae</taxon>
        <taxon>Candidatus Caldarchaeum</taxon>
    </lineage>
</organism>
<dbReference type="AlphaFoldDB" id="A0A7C5YAN0"/>
<comment type="caution">
    <text evidence="7">The sequence shown here is derived from an EMBL/GenBank/DDBJ whole genome shotgun (WGS) entry which is preliminary data.</text>
</comment>
<evidence type="ECO:0000313" key="7">
    <source>
        <dbReference type="EMBL" id="HHR40605.1"/>
    </source>
</evidence>
<feature type="binding site" evidence="5">
    <location>
        <position position="103"/>
    </location>
    <ligand>
        <name>S-adenosyl-L-methionine</name>
        <dbReference type="ChEBI" id="CHEBI:59789"/>
    </ligand>
</feature>
<evidence type="ECO:0000256" key="1">
    <source>
        <dbReference type="ARBA" id="ARBA00022603"/>
    </source>
</evidence>
<comment type="similarity">
    <text evidence="5">Belongs to the class I-like SAM-binding methyltransferase superfamily. rRNA adenine N(6)-methyltransferase family.</text>
</comment>
<dbReference type="PANTHER" id="PTHR11727">
    <property type="entry name" value="DIMETHYLADENOSINE TRANSFERASE"/>
    <property type="match status" value="1"/>
</dbReference>
<feature type="binding site" evidence="5">
    <location>
        <position position="78"/>
    </location>
    <ligand>
        <name>S-adenosyl-L-methionine</name>
        <dbReference type="ChEBI" id="CHEBI:59789"/>
    </ligand>
</feature>
<keyword evidence="4 5" id="KW-0694">RNA-binding</keyword>
<dbReference type="InterPro" id="IPR001737">
    <property type="entry name" value="KsgA/Erm"/>
</dbReference>
<reference evidence="7" key="1">
    <citation type="journal article" date="2020" name="mSystems">
        <title>Genome- and Community-Level Interaction Insights into Carbon Utilization and Element Cycling Functions of Hydrothermarchaeota in Hydrothermal Sediment.</title>
        <authorList>
            <person name="Zhou Z."/>
            <person name="Liu Y."/>
            <person name="Xu W."/>
            <person name="Pan J."/>
            <person name="Luo Z.H."/>
            <person name="Li M."/>
        </authorList>
    </citation>
    <scope>NUCLEOTIDE SEQUENCE [LARGE SCALE GENOMIC DNA]</scope>
    <source>
        <strain evidence="7">SpSt-1084</strain>
    </source>
</reference>
<dbReference type="InterPro" id="IPR023165">
    <property type="entry name" value="rRNA_Ade_diMease-like_C"/>
</dbReference>
<protein>
    <recommendedName>
        <fullName evidence="6">Ribosomal RNA adenine methylase transferase N-terminal domain-containing protein</fullName>
    </recommendedName>
</protein>
<dbReference type="InterPro" id="IPR020596">
    <property type="entry name" value="rRNA_Ade_Mease_Trfase_CS"/>
</dbReference>
<sequence length="284" mass="32148">MFVIDFSKEETATSYTNLGAGPTKMTVDQHFLLDENCVRKLVENASVNKTETILDIGAGEGIISAALSHRAKLVYAVEKDHQLLPVLMRNLSNYPNVVVIRGDILKLRLPNYDKVVANPPFSVLEPFLMRHLRNPVLMSLLTPRKFADSVTSHNTSLGFKTALAYKASMAEYFPGEICQPPYPGDLCILVLTPKQKTVVEDAMIRSLSYSASKVRNALRNVLWSSLTKREAIRIVELSELDDHLLEKPVKRTTLKDLQKMFQFLKSVYERDIGDKHLRIDQRHP</sequence>
<dbReference type="Pfam" id="PF00398">
    <property type="entry name" value="RrnaAD"/>
    <property type="match status" value="1"/>
</dbReference>
<keyword evidence="3 5" id="KW-0949">S-adenosyl-L-methionine</keyword>
<dbReference type="SUPFAM" id="SSF53335">
    <property type="entry name" value="S-adenosyl-L-methionine-dependent methyltransferases"/>
    <property type="match status" value="1"/>
</dbReference>
<feature type="binding site" evidence="5">
    <location>
        <position position="57"/>
    </location>
    <ligand>
        <name>S-adenosyl-L-methionine</name>
        <dbReference type="ChEBI" id="CHEBI:59789"/>
    </ligand>
</feature>
<dbReference type="PROSITE" id="PS01131">
    <property type="entry name" value="RRNA_A_DIMETH"/>
    <property type="match status" value="1"/>
</dbReference>
<evidence type="ECO:0000256" key="2">
    <source>
        <dbReference type="ARBA" id="ARBA00022679"/>
    </source>
</evidence>
<keyword evidence="1 5" id="KW-0489">Methyltransferase</keyword>
<evidence type="ECO:0000256" key="4">
    <source>
        <dbReference type="ARBA" id="ARBA00022884"/>
    </source>
</evidence>
<accession>A0A7C5YAN0</accession>
<dbReference type="PANTHER" id="PTHR11727:SF7">
    <property type="entry name" value="DIMETHYLADENOSINE TRANSFERASE-RELATED"/>
    <property type="match status" value="1"/>
</dbReference>
<evidence type="ECO:0000256" key="3">
    <source>
        <dbReference type="ARBA" id="ARBA00022691"/>
    </source>
</evidence>
<gene>
    <name evidence="7" type="ORF">ENM42_02120</name>
</gene>
<feature type="domain" description="Ribosomal RNA adenine methylase transferase N-terminal" evidence="6">
    <location>
        <begin position="37"/>
        <end position="195"/>
    </location>
</feature>
<dbReference type="SMART" id="SM00650">
    <property type="entry name" value="rADc"/>
    <property type="match status" value="1"/>
</dbReference>
<evidence type="ECO:0000259" key="6">
    <source>
        <dbReference type="SMART" id="SM00650"/>
    </source>
</evidence>
<dbReference type="InterPro" id="IPR029063">
    <property type="entry name" value="SAM-dependent_MTases_sf"/>
</dbReference>
<dbReference type="GO" id="GO:0000179">
    <property type="term" value="F:rRNA (adenine-N6,N6-)-dimethyltransferase activity"/>
    <property type="evidence" value="ECO:0007669"/>
    <property type="project" value="UniProtKB-UniRule"/>
</dbReference>
<dbReference type="Gene3D" id="3.40.50.150">
    <property type="entry name" value="Vaccinia Virus protein VP39"/>
    <property type="match status" value="1"/>
</dbReference>
<dbReference type="CDD" id="cd02440">
    <property type="entry name" value="AdoMet_MTases"/>
    <property type="match status" value="1"/>
</dbReference>
<feature type="binding site" evidence="5">
    <location>
        <position position="118"/>
    </location>
    <ligand>
        <name>S-adenosyl-L-methionine</name>
        <dbReference type="ChEBI" id="CHEBI:59789"/>
    </ligand>
</feature>
<dbReference type="PROSITE" id="PS51689">
    <property type="entry name" value="SAM_RNA_A_N6_MT"/>
    <property type="match status" value="1"/>
</dbReference>
<dbReference type="InterPro" id="IPR020598">
    <property type="entry name" value="rRNA_Ade_methylase_Trfase_N"/>
</dbReference>
<dbReference type="GO" id="GO:0003723">
    <property type="term" value="F:RNA binding"/>
    <property type="evidence" value="ECO:0007669"/>
    <property type="project" value="UniProtKB-UniRule"/>
</dbReference>
<feature type="binding site" evidence="5">
    <location>
        <position position="30"/>
    </location>
    <ligand>
        <name>S-adenosyl-L-methionine</name>
        <dbReference type="ChEBI" id="CHEBI:59789"/>
    </ligand>
</feature>
<dbReference type="EMBL" id="DRXS01000115">
    <property type="protein sequence ID" value="HHR40605.1"/>
    <property type="molecule type" value="Genomic_DNA"/>
</dbReference>
<keyword evidence="2 5" id="KW-0808">Transferase</keyword>
<feature type="binding site" evidence="5">
    <location>
        <position position="32"/>
    </location>
    <ligand>
        <name>S-adenosyl-L-methionine</name>
        <dbReference type="ChEBI" id="CHEBI:59789"/>
    </ligand>
</feature>
<evidence type="ECO:0000256" key="5">
    <source>
        <dbReference type="PROSITE-ProRule" id="PRU01026"/>
    </source>
</evidence>